<dbReference type="KEGG" id="oai:OLEAN_C19930"/>
<reference evidence="1 2" key="1">
    <citation type="journal article" date="2013" name="Nat. Commun.">
        <title>Genome sequence and functional genomic analysis of the oil-degrading bacterium Oleispira antarctica.</title>
        <authorList>
            <person name="Kube M."/>
            <person name="Chernikova T.N."/>
            <person name="Al-Ramahi Y."/>
            <person name="Beloqui A."/>
            <person name="Lopez-Cortez N."/>
            <person name="Guazzaroni M.E."/>
            <person name="Heipieper H.J."/>
            <person name="Klages S."/>
            <person name="Kotsyurbenko O.R."/>
            <person name="Langer I."/>
            <person name="Nechitaylo T.Y."/>
            <person name="Lunsdorf H."/>
            <person name="Fernandez M."/>
            <person name="Juarez S."/>
            <person name="Ciordia S."/>
            <person name="Singer A."/>
            <person name="Kagan O."/>
            <person name="Egorova O."/>
            <person name="Petit P.A."/>
            <person name="Stogios P."/>
            <person name="Kim Y."/>
            <person name="Tchigvintsev A."/>
            <person name="Flick R."/>
            <person name="Denaro R."/>
            <person name="Genovese M."/>
            <person name="Albar J.P."/>
            <person name="Reva O.N."/>
            <person name="Martinez-Gomariz M."/>
            <person name="Tran H."/>
            <person name="Ferrer M."/>
            <person name="Savchenko A."/>
            <person name="Yakunin A.F."/>
            <person name="Yakimov M.M."/>
            <person name="Golyshina O.V."/>
            <person name="Reinhardt R."/>
            <person name="Golyshin P.N."/>
        </authorList>
    </citation>
    <scope>NUCLEOTIDE SEQUENCE [LARGE SCALE GENOMIC DNA]</scope>
</reference>
<dbReference type="GO" id="GO:0045301">
    <property type="term" value="F:tRNA 2-(methylsulfanyl)-N(6)-isopentenyladenosine(37) hydroxylase activity"/>
    <property type="evidence" value="ECO:0007669"/>
    <property type="project" value="InterPro"/>
</dbReference>
<name>R4YTX2_OLEAN</name>
<dbReference type="OrthoDB" id="9802518at2"/>
<dbReference type="STRING" id="698738.OLEAN_C19930"/>
<proteinExistence type="predicted"/>
<dbReference type="AlphaFoldDB" id="R4YTX2"/>
<evidence type="ECO:0000313" key="1">
    <source>
        <dbReference type="EMBL" id="CCK76169.1"/>
    </source>
</evidence>
<evidence type="ECO:0000313" key="2">
    <source>
        <dbReference type="Proteomes" id="UP000032749"/>
    </source>
</evidence>
<dbReference type="PANTHER" id="PTHR42637:SF1">
    <property type="entry name" value="TRNA 2-(METHYLSULFANYL)-N(6)-ISOPENTENYLADENOSINE(37) HYDROXYLASE"/>
    <property type="match status" value="1"/>
</dbReference>
<dbReference type="HOGENOM" id="CLU_056571_0_0_6"/>
<dbReference type="GO" id="GO:0006400">
    <property type="term" value="P:tRNA modification"/>
    <property type="evidence" value="ECO:0007669"/>
    <property type="project" value="InterPro"/>
</dbReference>
<dbReference type="CDD" id="cd07910">
    <property type="entry name" value="MiaE"/>
    <property type="match status" value="1"/>
</dbReference>
<organism evidence="1 2">
    <name type="scientific">Oleispira antarctica RB-8</name>
    <dbReference type="NCBI Taxonomy" id="698738"/>
    <lineage>
        <taxon>Bacteria</taxon>
        <taxon>Pseudomonadati</taxon>
        <taxon>Pseudomonadota</taxon>
        <taxon>Gammaproteobacteria</taxon>
        <taxon>Oceanospirillales</taxon>
        <taxon>Oceanospirillaceae</taxon>
        <taxon>Oleispira</taxon>
    </lineage>
</organism>
<sequence length="220" mass="25598">MPISSTYSAAKDVDPKDLAELIDFLPCETPDKWVEVALQRQDILLINHAYLEKCAARTALNLMFAYPDKPELQRKMSRLAREELVHFEQVIKIINKRDLTYRGLKPSRYAGLLNKEVRKASDEKLIDYLIIGAFIEARSCERFAKLAPHLDAELAKFYTSLLRSEARHYKDYLTLAQSYSKSSIDERIEFFREIERDAIESKDDQFRFHSGIPADHLVRN</sequence>
<dbReference type="Gene3D" id="1.20.1260.10">
    <property type="match status" value="1"/>
</dbReference>
<dbReference type="EMBL" id="FO203512">
    <property type="protein sequence ID" value="CCK76169.1"/>
    <property type="molecule type" value="Genomic_DNA"/>
</dbReference>
<accession>R4YTX2</accession>
<dbReference type="InterPro" id="IPR012347">
    <property type="entry name" value="Ferritin-like"/>
</dbReference>
<dbReference type="PIRSF" id="PIRSF020736">
    <property type="entry name" value="MiaE"/>
    <property type="match status" value="1"/>
</dbReference>
<dbReference type="PANTHER" id="PTHR42637">
    <property type="entry name" value="TRNA-(MS[2]IO[6]A)-HYDROXYLASE"/>
    <property type="match status" value="1"/>
</dbReference>
<dbReference type="InterPro" id="IPR010386">
    <property type="entry name" value="tRNA-Hydrxlase_MiaE"/>
</dbReference>
<dbReference type="InterPro" id="IPR009078">
    <property type="entry name" value="Ferritin-like_SF"/>
</dbReference>
<dbReference type="Pfam" id="PF06175">
    <property type="entry name" value="MiaE"/>
    <property type="match status" value="1"/>
</dbReference>
<keyword evidence="2" id="KW-1185">Reference proteome</keyword>
<gene>
    <name evidence="1" type="primary">miaE</name>
    <name evidence="1" type="ORF">OLEAN_C19930</name>
</gene>
<dbReference type="Proteomes" id="UP000032749">
    <property type="component" value="Chromosome"/>
</dbReference>
<dbReference type="SUPFAM" id="SSF47240">
    <property type="entry name" value="Ferritin-like"/>
    <property type="match status" value="1"/>
</dbReference>
<protein>
    <submittedName>
        <fullName evidence="1">tRNA-(Ms(2)io(6)a)-hydroxylase</fullName>
    </submittedName>
</protein>
<dbReference type="PATRIC" id="fig|698738.3.peg.2062"/>